<evidence type="ECO:0000313" key="14">
    <source>
        <dbReference type="EMBL" id="AKP67517.1"/>
    </source>
</evidence>
<dbReference type="InterPro" id="IPR011862">
    <property type="entry name" value="Phos-bd"/>
</dbReference>
<dbReference type="PANTHER" id="PTHR30570">
    <property type="entry name" value="PERIPLASMIC PHOSPHATE BINDING COMPONENT OF PHOSPHATE ABC TRANSPORTER"/>
    <property type="match status" value="1"/>
</dbReference>
<comment type="subcellular location">
    <subcellularLocation>
        <location evidence="2 12">Cell membrane</location>
        <topology evidence="2 12">Lipid-anchor</topology>
    </subcellularLocation>
</comment>
<dbReference type="Pfam" id="PF12849">
    <property type="entry name" value="PBP_like_2"/>
    <property type="match status" value="1"/>
</dbReference>
<dbReference type="EMBL" id="CP012034">
    <property type="protein sequence ID" value="AKP67517.1"/>
    <property type="molecule type" value="Genomic_DNA"/>
</dbReference>
<dbReference type="KEGG" id="lgn:ABM34_08235"/>
<evidence type="ECO:0000256" key="11">
    <source>
        <dbReference type="ARBA" id="ARBA00023288"/>
    </source>
</evidence>
<comment type="function">
    <text evidence="12">Involved in the system for phosphate transport across the cytoplasmic membrane.</text>
</comment>
<evidence type="ECO:0000256" key="3">
    <source>
        <dbReference type="ARBA" id="ARBA00008725"/>
    </source>
</evidence>
<feature type="chain" id="PRO_5039760723" description="Phosphate-binding protein" evidence="12">
    <location>
        <begin position="22"/>
        <end position="301"/>
    </location>
</feature>
<dbReference type="GO" id="GO:0005886">
    <property type="term" value="C:plasma membrane"/>
    <property type="evidence" value="ECO:0007669"/>
    <property type="project" value="UniProtKB-SubCell"/>
</dbReference>
<dbReference type="SUPFAM" id="SSF53850">
    <property type="entry name" value="Periplasmic binding protein-like II"/>
    <property type="match status" value="1"/>
</dbReference>
<dbReference type="STRING" id="1007676.ABM34_08235"/>
<dbReference type="Gene3D" id="3.40.190.10">
    <property type="entry name" value="Periplasmic binding protein-like II"/>
    <property type="match status" value="2"/>
</dbReference>
<dbReference type="CDD" id="cd13653">
    <property type="entry name" value="PBP2_phosphate_like_1"/>
    <property type="match status" value="1"/>
</dbReference>
<dbReference type="RefSeq" id="WP_048704891.1">
    <property type="nucleotide sequence ID" value="NZ_CP012034.1"/>
</dbReference>
<evidence type="ECO:0000256" key="12">
    <source>
        <dbReference type="RuleBase" id="RU367119"/>
    </source>
</evidence>
<keyword evidence="7 12" id="KW-0592">Phosphate transport</keyword>
<dbReference type="InterPro" id="IPR050811">
    <property type="entry name" value="Phosphate_ABC_transporter"/>
</dbReference>
<keyword evidence="6 12" id="KW-1003">Cell membrane</keyword>
<gene>
    <name evidence="14" type="ORF">ABM34_08235</name>
</gene>
<keyword evidence="5 12" id="KW-0813">Transport</keyword>
<accession>A0A0H4QHT8</accession>
<proteinExistence type="inferred from homology"/>
<evidence type="ECO:0000256" key="5">
    <source>
        <dbReference type="ARBA" id="ARBA00022448"/>
    </source>
</evidence>
<keyword evidence="8 12" id="KW-0732">Signal</keyword>
<comment type="subunit">
    <text evidence="4 12">The complex is composed of two ATP-binding proteins (PstB), two transmembrane proteins (PstC and PstA) and a solute-binding protein (PstS).</text>
</comment>
<evidence type="ECO:0000256" key="6">
    <source>
        <dbReference type="ARBA" id="ARBA00022475"/>
    </source>
</evidence>
<dbReference type="GO" id="GO:0042301">
    <property type="term" value="F:phosphate ion binding"/>
    <property type="evidence" value="ECO:0007669"/>
    <property type="project" value="UniProtKB-UniRule"/>
</dbReference>
<evidence type="ECO:0000256" key="8">
    <source>
        <dbReference type="ARBA" id="ARBA00022729"/>
    </source>
</evidence>
<dbReference type="NCBIfam" id="TIGR02136">
    <property type="entry name" value="ptsS_2"/>
    <property type="match status" value="1"/>
</dbReference>
<keyword evidence="11 12" id="KW-0449">Lipoprotein</keyword>
<evidence type="ECO:0000256" key="7">
    <source>
        <dbReference type="ARBA" id="ARBA00022592"/>
    </source>
</evidence>
<keyword evidence="15" id="KW-1185">Reference proteome</keyword>
<evidence type="ECO:0000256" key="1">
    <source>
        <dbReference type="ARBA" id="ARBA00002841"/>
    </source>
</evidence>
<feature type="domain" description="PBP" evidence="13">
    <location>
        <begin position="41"/>
        <end position="269"/>
    </location>
</feature>
<sequence length="301" mass="31926">MKKRHIFSTLLMLGAVGAVLAGCGSNNATSTKTNGSSSASDHTGKITAVGSTALQPLVEKAAGQFQNDNKKITITVQGGGSGTGLSQVQDGAVQLGNSDIFAESKQGIDASKLVDHKVAVVGMAPVVNKDAGVDNVSMAQLKDIFTGKITNWKEVGGKDEKITVINRAEGSGTRATFEDAVLKGDKAVKSQEQDSNGTVQKIVSSTPGAISYLAFSYLNDSIKPLSIDKVKATDENVESNKWKIWSYEHMYTKGKANAATADFLKYMDSKDVQDTLVKKMGYISIHNMKVQKDAKGAITDK</sequence>
<dbReference type="OrthoDB" id="9790048at2"/>
<evidence type="ECO:0000256" key="9">
    <source>
        <dbReference type="ARBA" id="ARBA00023136"/>
    </source>
</evidence>
<evidence type="ECO:0000256" key="2">
    <source>
        <dbReference type="ARBA" id="ARBA00004193"/>
    </source>
</evidence>
<comment type="similarity">
    <text evidence="3 12">Belongs to the PstS family.</text>
</comment>
<dbReference type="FunFam" id="3.40.190.10:FF:000107">
    <property type="entry name" value="Phosphate ABC transporter, phosphate-binding protein"/>
    <property type="match status" value="1"/>
</dbReference>
<protein>
    <recommendedName>
        <fullName evidence="12">Phosphate-binding protein</fullName>
    </recommendedName>
</protein>
<feature type="signal peptide" evidence="12">
    <location>
        <begin position="1"/>
        <end position="21"/>
    </location>
</feature>
<evidence type="ECO:0000256" key="10">
    <source>
        <dbReference type="ARBA" id="ARBA00023139"/>
    </source>
</evidence>
<dbReference type="Proteomes" id="UP000036106">
    <property type="component" value="Chromosome"/>
</dbReference>
<dbReference type="InterPro" id="IPR024370">
    <property type="entry name" value="PBP_domain"/>
</dbReference>
<dbReference type="PROSITE" id="PS51257">
    <property type="entry name" value="PROKAR_LIPOPROTEIN"/>
    <property type="match status" value="1"/>
</dbReference>
<keyword evidence="9" id="KW-0472">Membrane</keyword>
<reference evidence="15" key="1">
    <citation type="submission" date="2015-07" db="EMBL/GenBank/DDBJ databases">
        <title>Lactobacillus ginsenosidimutans/EMML 3141/ whole genome sequencing.</title>
        <authorList>
            <person name="Kim M.K."/>
            <person name="Im W.-T."/>
            <person name="Srinivasan S."/>
            <person name="Lee J.-J."/>
        </authorList>
    </citation>
    <scope>NUCLEOTIDE SEQUENCE [LARGE SCALE GENOMIC DNA]</scope>
    <source>
        <strain evidence="15">EMML 3041</strain>
    </source>
</reference>
<evidence type="ECO:0000256" key="4">
    <source>
        <dbReference type="ARBA" id="ARBA00011529"/>
    </source>
</evidence>
<comment type="function">
    <text evidence="1">Part of the ABC transporter complex PstSACB involved in phosphate import.</text>
</comment>
<dbReference type="GO" id="GO:0006817">
    <property type="term" value="P:phosphate ion transport"/>
    <property type="evidence" value="ECO:0007669"/>
    <property type="project" value="UniProtKB-UniRule"/>
</dbReference>
<organism evidence="14 15">
    <name type="scientific">Companilactobacillus ginsenosidimutans</name>
    <dbReference type="NCBI Taxonomy" id="1007676"/>
    <lineage>
        <taxon>Bacteria</taxon>
        <taxon>Bacillati</taxon>
        <taxon>Bacillota</taxon>
        <taxon>Bacilli</taxon>
        <taxon>Lactobacillales</taxon>
        <taxon>Lactobacillaceae</taxon>
        <taxon>Companilactobacillus</taxon>
    </lineage>
</organism>
<dbReference type="PANTHER" id="PTHR30570:SF4">
    <property type="entry name" value="PHOSPHATE-BINDING PROTEIN PSTS 1"/>
    <property type="match status" value="1"/>
</dbReference>
<dbReference type="AlphaFoldDB" id="A0A0H4QHT8"/>
<evidence type="ECO:0000259" key="13">
    <source>
        <dbReference type="Pfam" id="PF12849"/>
    </source>
</evidence>
<evidence type="ECO:0000313" key="15">
    <source>
        <dbReference type="Proteomes" id="UP000036106"/>
    </source>
</evidence>
<keyword evidence="10 12" id="KW-0564">Palmitate</keyword>
<dbReference type="PATRIC" id="fig|1007676.4.peg.1663"/>
<name>A0A0H4QHT8_9LACO</name>